<comment type="caution">
    <text evidence="2">The sequence shown here is derived from an EMBL/GenBank/DDBJ whole genome shotgun (WGS) entry which is preliminary data.</text>
</comment>
<dbReference type="EMBL" id="JAANIU010007486">
    <property type="protein sequence ID" value="KAG1537649.1"/>
    <property type="molecule type" value="Genomic_DNA"/>
</dbReference>
<evidence type="ECO:0000313" key="3">
    <source>
        <dbReference type="Proteomes" id="UP000740926"/>
    </source>
</evidence>
<name>A0A9P6Y256_9FUNG</name>
<protein>
    <submittedName>
        <fullName evidence="2">Uncharacterized protein</fullName>
    </submittedName>
</protein>
<feature type="region of interest" description="Disordered" evidence="1">
    <location>
        <begin position="1"/>
        <end position="109"/>
    </location>
</feature>
<evidence type="ECO:0000313" key="2">
    <source>
        <dbReference type="EMBL" id="KAG1537649.1"/>
    </source>
</evidence>
<gene>
    <name evidence="2" type="ORF">G6F50_014822</name>
</gene>
<dbReference type="AlphaFoldDB" id="A0A9P6Y256"/>
<keyword evidence="3" id="KW-1185">Reference proteome</keyword>
<evidence type="ECO:0000256" key="1">
    <source>
        <dbReference type="SAM" id="MobiDB-lite"/>
    </source>
</evidence>
<reference evidence="2 3" key="1">
    <citation type="journal article" date="2020" name="Microb. Genom.">
        <title>Genetic diversity of clinical and environmental Mucorales isolates obtained from an investigation of mucormycosis cases among solid organ transplant recipients.</title>
        <authorList>
            <person name="Nguyen M.H."/>
            <person name="Kaul D."/>
            <person name="Muto C."/>
            <person name="Cheng S.J."/>
            <person name="Richter R.A."/>
            <person name="Bruno V.M."/>
            <person name="Liu G."/>
            <person name="Beyhan S."/>
            <person name="Sundermann A.J."/>
            <person name="Mounaud S."/>
            <person name="Pasculle A.W."/>
            <person name="Nierman W.C."/>
            <person name="Driscoll E."/>
            <person name="Cumbie R."/>
            <person name="Clancy C.J."/>
            <person name="Dupont C.L."/>
        </authorList>
    </citation>
    <scope>NUCLEOTIDE SEQUENCE [LARGE SCALE GENOMIC DNA]</scope>
    <source>
        <strain evidence="2 3">GL24</strain>
    </source>
</reference>
<sequence>MFRGSHAAPPSPCPDRPRPGLPAARAGHRGHALPQPAADPRRVGGQRLAHAGPGPPAVHGPAGWPGDHRTGAAVRPAPCRQHPDLRPRTLLRRHQQLPFPGQLRGAVRR</sequence>
<accession>A0A9P6Y256</accession>
<organism evidence="2 3">
    <name type="scientific">Rhizopus delemar</name>
    <dbReference type="NCBI Taxonomy" id="936053"/>
    <lineage>
        <taxon>Eukaryota</taxon>
        <taxon>Fungi</taxon>
        <taxon>Fungi incertae sedis</taxon>
        <taxon>Mucoromycota</taxon>
        <taxon>Mucoromycotina</taxon>
        <taxon>Mucoromycetes</taxon>
        <taxon>Mucorales</taxon>
        <taxon>Mucorineae</taxon>
        <taxon>Rhizopodaceae</taxon>
        <taxon>Rhizopus</taxon>
    </lineage>
</organism>
<dbReference type="Proteomes" id="UP000740926">
    <property type="component" value="Unassembled WGS sequence"/>
</dbReference>
<proteinExistence type="predicted"/>